<dbReference type="AlphaFoldDB" id="A0A956M3A9"/>
<evidence type="ECO:0000313" key="2">
    <source>
        <dbReference type="Proteomes" id="UP000697710"/>
    </source>
</evidence>
<dbReference type="EMBL" id="JAGQHR010001028">
    <property type="protein sequence ID" value="MCA9730178.1"/>
    <property type="molecule type" value="Genomic_DNA"/>
</dbReference>
<proteinExistence type="predicted"/>
<comment type="caution">
    <text evidence="1">The sequence shown here is derived from an EMBL/GenBank/DDBJ whole genome shotgun (WGS) entry which is preliminary data.</text>
</comment>
<protein>
    <submittedName>
        <fullName evidence="1">Uncharacterized protein</fullName>
    </submittedName>
</protein>
<organism evidence="1 2">
    <name type="scientific">Eiseniibacteriota bacterium</name>
    <dbReference type="NCBI Taxonomy" id="2212470"/>
    <lineage>
        <taxon>Bacteria</taxon>
        <taxon>Candidatus Eiseniibacteriota</taxon>
    </lineage>
</organism>
<reference evidence="1" key="2">
    <citation type="journal article" date="2021" name="Microbiome">
        <title>Successional dynamics and alternative stable states in a saline activated sludge microbial community over 9 years.</title>
        <authorList>
            <person name="Wang Y."/>
            <person name="Ye J."/>
            <person name="Ju F."/>
            <person name="Liu L."/>
            <person name="Boyd J.A."/>
            <person name="Deng Y."/>
            <person name="Parks D.H."/>
            <person name="Jiang X."/>
            <person name="Yin X."/>
            <person name="Woodcroft B.J."/>
            <person name="Tyson G.W."/>
            <person name="Hugenholtz P."/>
            <person name="Polz M.F."/>
            <person name="Zhang T."/>
        </authorList>
    </citation>
    <scope>NUCLEOTIDE SEQUENCE</scope>
    <source>
        <strain evidence="1">HKST-UBA01</strain>
    </source>
</reference>
<dbReference type="Proteomes" id="UP000697710">
    <property type="component" value="Unassembled WGS sequence"/>
</dbReference>
<evidence type="ECO:0000313" key="1">
    <source>
        <dbReference type="EMBL" id="MCA9730178.1"/>
    </source>
</evidence>
<name>A0A956M3A9_UNCEI</name>
<reference evidence="1" key="1">
    <citation type="submission" date="2020-04" db="EMBL/GenBank/DDBJ databases">
        <authorList>
            <person name="Zhang T."/>
        </authorList>
    </citation>
    <scope>NUCLEOTIDE SEQUENCE</scope>
    <source>
        <strain evidence="1">HKST-UBA01</strain>
    </source>
</reference>
<gene>
    <name evidence="1" type="ORF">KC729_21010</name>
</gene>
<accession>A0A956M3A9</accession>
<sequence length="75" mass="8570">MTQFALARLESDSCLLEDVLNDLVTAWAEVKDLPVSPKGRDRIVRVHGRVNRVADRLRDLRVDQHRLVQSVARGH</sequence>